<feature type="compositionally biased region" description="Acidic residues" evidence="1">
    <location>
        <begin position="398"/>
        <end position="407"/>
    </location>
</feature>
<evidence type="ECO:0000313" key="3">
    <source>
        <dbReference type="Proteomes" id="UP000469558"/>
    </source>
</evidence>
<name>A0A8T9CJJ0_9HELO</name>
<dbReference type="Proteomes" id="UP000469558">
    <property type="component" value="Unassembled WGS sequence"/>
</dbReference>
<comment type="caution">
    <text evidence="2">The sequence shown here is derived from an EMBL/GenBank/DDBJ whole genome shotgun (WGS) entry which is preliminary data.</text>
</comment>
<feature type="region of interest" description="Disordered" evidence="1">
    <location>
        <begin position="394"/>
        <end position="413"/>
    </location>
</feature>
<organism evidence="2 3">
    <name type="scientific">Lachnellula suecica</name>
    <dbReference type="NCBI Taxonomy" id="602035"/>
    <lineage>
        <taxon>Eukaryota</taxon>
        <taxon>Fungi</taxon>
        <taxon>Dikarya</taxon>
        <taxon>Ascomycota</taxon>
        <taxon>Pezizomycotina</taxon>
        <taxon>Leotiomycetes</taxon>
        <taxon>Helotiales</taxon>
        <taxon>Lachnaceae</taxon>
        <taxon>Lachnellula</taxon>
    </lineage>
</organism>
<sequence>MQTSQLDIETQNWTNMALSKKDYMFTTIEEPPSYEEAQSGAVVEVSSMHPALRSSQLQLQPISSTFKPIVIPQTSKSFRGAFFSPFSRAYSPELQAHSIDPAEFMFFLDGLNEAFIAHPAFQITSQIGGFMSVLPFHPVRWAGIGLSATSGVLSAATSWTRAKSYVKAANEDMFLPRGLRCKVLKTKKMMAAVGHSDEVLELPPLDKLEERHVAKIGGNDDPRMRRVRAMGDFVAPLTFEGLPPPEDMENWWKRWGAKSALKKDAKMHKKLMKERRKGREKFAVKMEEAEDEARKCDDDIRKVERKREKEIAKYNKKMDNKASDPEKRAKIQEDFEDEMAKLEREMDEALRHKEKEVGKKTMDGRKESRKSDKKEQRIAQKIYWIVIDKDTSGKEASLDGDVDDEDSEKSSTY</sequence>
<gene>
    <name evidence="2" type="ORF">LSUE1_G000298</name>
</gene>
<feature type="region of interest" description="Disordered" evidence="1">
    <location>
        <begin position="347"/>
        <end position="376"/>
    </location>
</feature>
<dbReference type="PANTHER" id="PTHR38887">
    <property type="entry name" value="CHROMOSOME 21, WHOLE GENOME SHOTGUN SEQUENCE"/>
    <property type="match status" value="1"/>
</dbReference>
<protein>
    <submittedName>
        <fullName evidence="2">Uncharacterized protein</fullName>
    </submittedName>
</protein>
<evidence type="ECO:0000256" key="1">
    <source>
        <dbReference type="SAM" id="MobiDB-lite"/>
    </source>
</evidence>
<dbReference type="PANTHER" id="PTHR38887:SF1">
    <property type="entry name" value="RAS MODIFICATION PROTEIN ERF4"/>
    <property type="match status" value="1"/>
</dbReference>
<dbReference type="EMBL" id="QGMK01000011">
    <property type="protein sequence ID" value="TVY85366.1"/>
    <property type="molecule type" value="Genomic_DNA"/>
</dbReference>
<reference evidence="2 3" key="1">
    <citation type="submission" date="2018-05" db="EMBL/GenBank/DDBJ databases">
        <title>Genome sequencing and assembly of the regulated plant pathogen Lachnellula willkommii and related sister species for the development of diagnostic species identification markers.</title>
        <authorList>
            <person name="Giroux E."/>
            <person name="Bilodeau G."/>
        </authorList>
    </citation>
    <scope>NUCLEOTIDE SEQUENCE [LARGE SCALE GENOMIC DNA]</scope>
    <source>
        <strain evidence="2 3">CBS 268.59</strain>
    </source>
</reference>
<evidence type="ECO:0000313" key="2">
    <source>
        <dbReference type="EMBL" id="TVY85366.1"/>
    </source>
</evidence>
<dbReference type="OrthoDB" id="3068835at2759"/>
<keyword evidence="3" id="KW-1185">Reference proteome</keyword>
<dbReference type="AlphaFoldDB" id="A0A8T9CJJ0"/>
<dbReference type="InterPro" id="IPR053221">
    <property type="entry name" value="Burnettramic_acid_biosynth"/>
</dbReference>
<accession>A0A8T9CJJ0</accession>
<proteinExistence type="predicted"/>